<dbReference type="Gene3D" id="3.40.5.10">
    <property type="entry name" value="Ribosomal protein L9, N-terminal domain"/>
    <property type="match status" value="1"/>
</dbReference>
<comment type="function">
    <text evidence="7">Binds to the 23S rRNA.</text>
</comment>
<keyword evidence="2 7" id="KW-0699">rRNA-binding</keyword>
<evidence type="ECO:0000256" key="6">
    <source>
        <dbReference type="ARBA" id="ARBA00035292"/>
    </source>
</evidence>
<dbReference type="GO" id="GO:0003735">
    <property type="term" value="F:structural constituent of ribosome"/>
    <property type="evidence" value="ECO:0007669"/>
    <property type="project" value="InterPro"/>
</dbReference>
<dbReference type="GO" id="GO:0005840">
    <property type="term" value="C:ribosome"/>
    <property type="evidence" value="ECO:0007669"/>
    <property type="project" value="UniProtKB-KW"/>
</dbReference>
<dbReference type="Pfam" id="PF01281">
    <property type="entry name" value="Ribosomal_L9_N"/>
    <property type="match status" value="1"/>
</dbReference>
<comment type="similarity">
    <text evidence="1 7">Belongs to the bacterial ribosomal protein bL9 family.</text>
</comment>
<evidence type="ECO:0000256" key="2">
    <source>
        <dbReference type="ARBA" id="ARBA00022730"/>
    </source>
</evidence>
<dbReference type="InterPro" id="IPR000244">
    <property type="entry name" value="Ribosomal_bL9"/>
</dbReference>
<dbReference type="SUPFAM" id="SSF55653">
    <property type="entry name" value="Ribosomal protein L9 C-domain"/>
    <property type="match status" value="1"/>
</dbReference>
<evidence type="ECO:0000256" key="1">
    <source>
        <dbReference type="ARBA" id="ARBA00010605"/>
    </source>
</evidence>
<feature type="coiled-coil region" evidence="8">
    <location>
        <begin position="56"/>
        <end position="83"/>
    </location>
</feature>
<organism evidence="10 11">
    <name type="scientific">Micrococcus lylae</name>
    <dbReference type="NCBI Taxonomy" id="1273"/>
    <lineage>
        <taxon>Bacteria</taxon>
        <taxon>Bacillati</taxon>
        <taxon>Actinomycetota</taxon>
        <taxon>Actinomycetes</taxon>
        <taxon>Micrococcales</taxon>
        <taxon>Micrococcaceae</taxon>
        <taxon>Micrococcus</taxon>
    </lineage>
</organism>
<keyword evidence="3 7" id="KW-0694">RNA-binding</keyword>
<dbReference type="InterPro" id="IPR020069">
    <property type="entry name" value="Ribosomal_bL9_C"/>
</dbReference>
<dbReference type="NCBIfam" id="TIGR00158">
    <property type="entry name" value="L9"/>
    <property type="match status" value="1"/>
</dbReference>
<dbReference type="EMBL" id="FUKP01000042">
    <property type="protein sequence ID" value="SJN27232.1"/>
    <property type="molecule type" value="Genomic_DNA"/>
</dbReference>
<dbReference type="AlphaFoldDB" id="A0A1R4J5C7"/>
<evidence type="ECO:0000256" key="8">
    <source>
        <dbReference type="SAM" id="Coils"/>
    </source>
</evidence>
<dbReference type="GO" id="GO:0019843">
    <property type="term" value="F:rRNA binding"/>
    <property type="evidence" value="ECO:0007669"/>
    <property type="project" value="UniProtKB-UniRule"/>
</dbReference>
<keyword evidence="5 7" id="KW-0687">Ribonucleoprotein</keyword>
<dbReference type="Proteomes" id="UP000196230">
    <property type="component" value="Unassembled WGS sequence"/>
</dbReference>
<dbReference type="HAMAP" id="MF_00503">
    <property type="entry name" value="Ribosomal_bL9"/>
    <property type="match status" value="1"/>
</dbReference>
<name>A0A1R4J5C7_9MICC</name>
<keyword evidence="8" id="KW-0175">Coiled coil</keyword>
<sequence>MAKLILTHEVTGLGAAGDVVEVKNGYARNYLLPRGFATVWTKGGEKQVEQIKAARAARAVANLEEAQALAAKLQETAVQLERTAGAEGRLFGAVKQADIAEAIEAAGIGSVDKRSITIPQAIKAVGHHQAQVRLHEDVVADVEVQVLAAKTKKK</sequence>
<evidence type="ECO:0000256" key="7">
    <source>
        <dbReference type="HAMAP-Rule" id="MF_00503"/>
    </source>
</evidence>
<dbReference type="Pfam" id="PF03948">
    <property type="entry name" value="Ribosomal_L9_C"/>
    <property type="match status" value="1"/>
</dbReference>
<dbReference type="FunFam" id="3.40.5.10:FF:000003">
    <property type="entry name" value="50S ribosomal protein L9"/>
    <property type="match status" value="1"/>
</dbReference>
<accession>A0A1R4J5C7</accession>
<dbReference type="PANTHER" id="PTHR21368">
    <property type="entry name" value="50S RIBOSOMAL PROTEIN L9"/>
    <property type="match status" value="1"/>
</dbReference>
<gene>
    <name evidence="7" type="primary">rplI</name>
    <name evidence="10" type="ORF">FM125_06575</name>
</gene>
<protein>
    <recommendedName>
        <fullName evidence="6 7">Large ribosomal subunit protein bL9</fullName>
    </recommendedName>
</protein>
<dbReference type="SUPFAM" id="SSF55658">
    <property type="entry name" value="L9 N-domain-like"/>
    <property type="match status" value="1"/>
</dbReference>
<dbReference type="InterPro" id="IPR036791">
    <property type="entry name" value="Ribosomal_bL9_C_sf"/>
</dbReference>
<dbReference type="GO" id="GO:1990904">
    <property type="term" value="C:ribonucleoprotein complex"/>
    <property type="evidence" value="ECO:0007669"/>
    <property type="project" value="UniProtKB-KW"/>
</dbReference>
<dbReference type="RefSeq" id="WP_087134035.1">
    <property type="nucleotide sequence ID" value="NZ_FUKP01000042.1"/>
</dbReference>
<dbReference type="InterPro" id="IPR020070">
    <property type="entry name" value="Ribosomal_bL9_N"/>
</dbReference>
<dbReference type="InterPro" id="IPR009027">
    <property type="entry name" value="Ribosomal_bL9/RNase_H1_N"/>
</dbReference>
<proteinExistence type="inferred from homology"/>
<evidence type="ECO:0000256" key="4">
    <source>
        <dbReference type="ARBA" id="ARBA00022980"/>
    </source>
</evidence>
<dbReference type="GO" id="GO:0006412">
    <property type="term" value="P:translation"/>
    <property type="evidence" value="ECO:0007669"/>
    <property type="project" value="UniProtKB-UniRule"/>
</dbReference>
<evidence type="ECO:0000313" key="10">
    <source>
        <dbReference type="EMBL" id="SJN27232.1"/>
    </source>
</evidence>
<keyword evidence="4 7" id="KW-0689">Ribosomal protein</keyword>
<evidence type="ECO:0000256" key="5">
    <source>
        <dbReference type="ARBA" id="ARBA00023274"/>
    </source>
</evidence>
<evidence type="ECO:0000313" key="11">
    <source>
        <dbReference type="Proteomes" id="UP000196230"/>
    </source>
</evidence>
<dbReference type="PROSITE" id="PS00651">
    <property type="entry name" value="RIBOSOMAL_L9"/>
    <property type="match status" value="1"/>
</dbReference>
<evidence type="ECO:0000259" key="9">
    <source>
        <dbReference type="PROSITE" id="PS00651"/>
    </source>
</evidence>
<dbReference type="InterPro" id="IPR036935">
    <property type="entry name" value="Ribosomal_bL9_N_sf"/>
</dbReference>
<reference evidence="10 11" key="1">
    <citation type="submission" date="2017-02" db="EMBL/GenBank/DDBJ databases">
        <authorList>
            <person name="Peterson S.W."/>
        </authorList>
    </citation>
    <scope>NUCLEOTIDE SEQUENCE [LARGE SCALE GENOMIC DNA]</scope>
    <source>
        <strain evidence="10 11">2B3F</strain>
    </source>
</reference>
<evidence type="ECO:0000256" key="3">
    <source>
        <dbReference type="ARBA" id="ARBA00022884"/>
    </source>
</evidence>
<dbReference type="Gene3D" id="3.10.430.100">
    <property type="entry name" value="Ribosomal protein L9, C-terminal domain"/>
    <property type="match status" value="1"/>
</dbReference>
<feature type="domain" description="Ribosomal protein L9" evidence="9">
    <location>
        <begin position="14"/>
        <end position="41"/>
    </location>
</feature>
<dbReference type="InterPro" id="IPR020594">
    <property type="entry name" value="Ribosomal_bL9_bac/chp"/>
</dbReference>